<organism evidence="1 2">
    <name type="scientific">Streptoalloteichus hindustanus</name>
    <dbReference type="NCBI Taxonomy" id="2017"/>
    <lineage>
        <taxon>Bacteria</taxon>
        <taxon>Bacillati</taxon>
        <taxon>Actinomycetota</taxon>
        <taxon>Actinomycetes</taxon>
        <taxon>Pseudonocardiales</taxon>
        <taxon>Pseudonocardiaceae</taxon>
        <taxon>Streptoalloteichus</taxon>
    </lineage>
</organism>
<sequence>MDIRWVVFDYGEVISERTDALPELAELLGRPAADFERAYWAERDPYDRGCSHLDYWRAVGGRLGVAVDDDTAERLTEIDNRGWLTVDAESIRLIEELRAAGVRLALLSNAPAPFARAAERQPWTVSFEHLVFSGDLATAKPDPEIWAELVRRLDTRPERCLFLDDRQVNVDGAVAAGLHARRWRNAPDARPHLRDLGLLP</sequence>
<dbReference type="SFLD" id="SFLDS00003">
    <property type="entry name" value="Haloacid_Dehalogenase"/>
    <property type="match status" value="1"/>
</dbReference>
<dbReference type="Pfam" id="PF00702">
    <property type="entry name" value="Hydrolase"/>
    <property type="match status" value="1"/>
</dbReference>
<accession>A0A1M4UDI2</accession>
<name>A0A1M4UDI2_STRHI</name>
<protein>
    <submittedName>
        <fullName evidence="1">Putative hydrolase of the HAD superfamily</fullName>
    </submittedName>
</protein>
<dbReference type="Gene3D" id="3.40.50.1000">
    <property type="entry name" value="HAD superfamily/HAD-like"/>
    <property type="match status" value="1"/>
</dbReference>
<dbReference type="CDD" id="cd02603">
    <property type="entry name" value="HAD_sEH-N_like"/>
    <property type="match status" value="1"/>
</dbReference>
<reference evidence="1 2" key="1">
    <citation type="submission" date="2016-11" db="EMBL/GenBank/DDBJ databases">
        <authorList>
            <person name="Jaros S."/>
            <person name="Januszkiewicz K."/>
            <person name="Wedrychowicz H."/>
        </authorList>
    </citation>
    <scope>NUCLEOTIDE SEQUENCE [LARGE SCALE GENOMIC DNA]</scope>
    <source>
        <strain evidence="1 2">DSM 44523</strain>
    </source>
</reference>
<evidence type="ECO:0000313" key="1">
    <source>
        <dbReference type="EMBL" id="SHE54653.1"/>
    </source>
</evidence>
<keyword evidence="2" id="KW-1185">Reference proteome</keyword>
<dbReference type="SUPFAM" id="SSF56784">
    <property type="entry name" value="HAD-like"/>
    <property type="match status" value="1"/>
</dbReference>
<dbReference type="PANTHER" id="PTHR43611">
    <property type="entry name" value="ALPHA-D-GLUCOSE 1-PHOSPHATE PHOSPHATASE"/>
    <property type="match status" value="1"/>
</dbReference>
<dbReference type="InterPro" id="IPR023214">
    <property type="entry name" value="HAD_sf"/>
</dbReference>
<dbReference type="InterPro" id="IPR036412">
    <property type="entry name" value="HAD-like_sf"/>
</dbReference>
<keyword evidence="1" id="KW-0378">Hydrolase</keyword>
<dbReference type="Proteomes" id="UP000184501">
    <property type="component" value="Unassembled WGS sequence"/>
</dbReference>
<dbReference type="InterPro" id="IPR006439">
    <property type="entry name" value="HAD-SF_hydro_IA"/>
</dbReference>
<gene>
    <name evidence="1" type="ORF">SAMN05444320_101380</name>
</gene>
<proteinExistence type="predicted"/>
<dbReference type="AlphaFoldDB" id="A0A1M4UDI2"/>
<dbReference type="STRING" id="2017.SAMN05444320_101380"/>
<dbReference type="RefSeq" id="WP_407697074.1">
    <property type="nucleotide sequence ID" value="NZ_FQVN01000001.1"/>
</dbReference>
<dbReference type="PRINTS" id="PR00413">
    <property type="entry name" value="HADHALOGNASE"/>
</dbReference>
<dbReference type="EMBL" id="FQVN01000001">
    <property type="protein sequence ID" value="SHE54653.1"/>
    <property type="molecule type" value="Genomic_DNA"/>
</dbReference>
<dbReference type="GO" id="GO:0016787">
    <property type="term" value="F:hydrolase activity"/>
    <property type="evidence" value="ECO:0007669"/>
    <property type="project" value="UniProtKB-KW"/>
</dbReference>
<dbReference type="SFLD" id="SFLDG01129">
    <property type="entry name" value="C1.5:_HAD__Beta-PGM__Phosphata"/>
    <property type="match status" value="1"/>
</dbReference>
<dbReference type="NCBIfam" id="TIGR01509">
    <property type="entry name" value="HAD-SF-IA-v3"/>
    <property type="match status" value="1"/>
</dbReference>
<dbReference type="PANTHER" id="PTHR43611:SF3">
    <property type="entry name" value="FLAVIN MONONUCLEOTIDE HYDROLASE 1, CHLOROPLATIC"/>
    <property type="match status" value="1"/>
</dbReference>
<evidence type="ECO:0000313" key="2">
    <source>
        <dbReference type="Proteomes" id="UP000184501"/>
    </source>
</evidence>